<dbReference type="EMBL" id="CADEPI010000053">
    <property type="protein sequence ID" value="CAB3370497.1"/>
    <property type="molecule type" value="Genomic_DNA"/>
</dbReference>
<keyword evidence="3" id="KW-1185">Reference proteome</keyword>
<evidence type="ECO:0000313" key="3">
    <source>
        <dbReference type="Proteomes" id="UP000494165"/>
    </source>
</evidence>
<gene>
    <name evidence="2" type="ORF">CLODIP_2_CD08168</name>
</gene>
<feature type="signal peptide" evidence="1">
    <location>
        <begin position="1"/>
        <end position="30"/>
    </location>
</feature>
<name>A0A8S1CFE7_9INSE</name>
<evidence type="ECO:0008006" key="4">
    <source>
        <dbReference type="Google" id="ProtNLM"/>
    </source>
</evidence>
<protein>
    <recommendedName>
        <fullName evidence="4">Ricin B lectin domain-containing protein</fullName>
    </recommendedName>
</protein>
<evidence type="ECO:0000256" key="1">
    <source>
        <dbReference type="SAM" id="SignalP"/>
    </source>
</evidence>
<reference evidence="2 3" key="1">
    <citation type="submission" date="2020-04" db="EMBL/GenBank/DDBJ databases">
        <authorList>
            <person name="Alioto T."/>
            <person name="Alioto T."/>
            <person name="Gomez Garrido J."/>
        </authorList>
    </citation>
    <scope>NUCLEOTIDE SEQUENCE [LARGE SCALE GENOMIC DNA]</scope>
</reference>
<feature type="chain" id="PRO_5035782463" description="Ricin B lectin domain-containing protein" evidence="1">
    <location>
        <begin position="31"/>
        <end position="676"/>
    </location>
</feature>
<dbReference type="AlphaFoldDB" id="A0A8S1CFE7"/>
<keyword evidence="1" id="KW-0732">Signal</keyword>
<dbReference type="Proteomes" id="UP000494165">
    <property type="component" value="Unassembled WGS sequence"/>
</dbReference>
<proteinExistence type="predicted"/>
<accession>A0A8S1CFE7</accession>
<organism evidence="2 3">
    <name type="scientific">Cloeon dipterum</name>
    <dbReference type="NCBI Taxonomy" id="197152"/>
    <lineage>
        <taxon>Eukaryota</taxon>
        <taxon>Metazoa</taxon>
        <taxon>Ecdysozoa</taxon>
        <taxon>Arthropoda</taxon>
        <taxon>Hexapoda</taxon>
        <taxon>Insecta</taxon>
        <taxon>Pterygota</taxon>
        <taxon>Palaeoptera</taxon>
        <taxon>Ephemeroptera</taxon>
        <taxon>Pisciforma</taxon>
        <taxon>Baetidae</taxon>
        <taxon>Cloeon</taxon>
    </lineage>
</organism>
<evidence type="ECO:0000313" key="2">
    <source>
        <dbReference type="EMBL" id="CAB3370497.1"/>
    </source>
</evidence>
<comment type="caution">
    <text evidence="2">The sequence shown here is derived from an EMBL/GenBank/DDBJ whole genome shotgun (WGS) entry which is preliminary data.</text>
</comment>
<sequence>MRCSGGSAMRWKIAVALLGITLLQVCSVQSTRSPNLCRLSSSQINTLFAAATYPKFVDRSLNAAASTINVPDKVCQKKIDDLKNSIDDLVVNSQICAVGENTACVDTKHEAVKININKLITISERDTREDLRRLQTRVDELHSQIFESLLAEQSFVNIAQSVKSKIQSGNYKDAASFFLKATNSKKLDQYDEIVRSLDLNNEDSKKVLLFIKALEVSPISFNVAQGIAFENFTEPSFLFFHDVVKSAVEHKEFKNQQVYFQRNFRALLGTLIDKKRSVVKNLLTTMESEDFSSILQIETYFAPQKIAALLRDLSTEVMKQDATDAVRQIIKIASNLKDLGNQCIILENAHQIIQRRNEDNSNEAFQMWLYARKTVNEEPDFRAQEIDYRKKCVTVQDDLDQFAAVHINNFVKMYDDRPRSLLGFFYMYPVTMKFFLPDLVEQKYRGQRGSLLKLTAFYYKINRMEDSIIFLKSLVDQLVIYEETNSFESFHIFTELKVIMSLSEYPNAGSIFKKKCNTAKSHMPKWMGELIWKDTASCSLSNRFNGHVLLCSNLSSDDLNSIYTKPPKGNTGEKWKILLEPSNGRLVLQNRQFSTSLLHHGEGLQMPRGTDMGWNGWSNHEGEKWKIEGVPGDFVKLYYADGIYLTGSNRRCNIGYNCVDLKRSTQDHLQQWKLQC</sequence>